<dbReference type="GO" id="GO:0008237">
    <property type="term" value="F:metallopeptidase activity"/>
    <property type="evidence" value="ECO:0007669"/>
    <property type="project" value="UniProtKB-KW"/>
</dbReference>
<keyword evidence="5 11" id="KW-0812">Transmembrane</keyword>
<evidence type="ECO:0000256" key="4">
    <source>
        <dbReference type="ARBA" id="ARBA00022670"/>
    </source>
</evidence>
<dbReference type="CDD" id="cd23081">
    <property type="entry name" value="cpPDZ_EcRseP-like"/>
    <property type="match status" value="1"/>
</dbReference>
<dbReference type="InterPro" id="IPR008915">
    <property type="entry name" value="Peptidase_M50"/>
</dbReference>
<evidence type="ECO:0000256" key="1">
    <source>
        <dbReference type="ARBA" id="ARBA00001947"/>
    </source>
</evidence>
<dbReference type="NCBIfam" id="TIGR00054">
    <property type="entry name" value="RIP metalloprotease RseP"/>
    <property type="match status" value="1"/>
</dbReference>
<keyword evidence="6 11" id="KW-0378">Hydrolase</keyword>
<keyword evidence="4" id="KW-0645">Protease</keyword>
<evidence type="ECO:0000256" key="7">
    <source>
        <dbReference type="ARBA" id="ARBA00022833"/>
    </source>
</evidence>
<protein>
    <recommendedName>
        <fullName evidence="11">Zinc metalloprotease</fullName>
        <ecNumber evidence="11">3.4.24.-</ecNumber>
    </recommendedName>
</protein>
<keyword evidence="9 11" id="KW-0482">Metalloprotease</keyword>
<dbReference type="Pfam" id="PF02163">
    <property type="entry name" value="Peptidase_M50"/>
    <property type="match status" value="1"/>
</dbReference>
<name>A0ABZ1C6P4_9BACT</name>
<dbReference type="SUPFAM" id="SSF50156">
    <property type="entry name" value="PDZ domain-like"/>
    <property type="match status" value="2"/>
</dbReference>
<accession>A0ABZ1C6P4</accession>
<feature type="region of interest" description="Disordered" evidence="12">
    <location>
        <begin position="465"/>
        <end position="487"/>
    </location>
</feature>
<reference evidence="15 16" key="2">
    <citation type="submission" date="2023-12" db="EMBL/GenBank/DDBJ databases">
        <title>Description of an unclassified Opitutus bacterium of Verrucomicrobiota.</title>
        <authorList>
            <person name="Zhang D.-F."/>
        </authorList>
    </citation>
    <scope>NUCLEOTIDE SEQUENCE [LARGE SCALE GENOMIC DNA]</scope>
    <source>
        <strain evidence="15 16">WL0086</strain>
    </source>
</reference>
<feature type="domain" description="PDZ" evidence="14">
    <location>
        <begin position="245"/>
        <end position="298"/>
    </location>
</feature>
<dbReference type="CDD" id="cd06163">
    <property type="entry name" value="S2P-M50_PDZ_RseP-like"/>
    <property type="match status" value="1"/>
</dbReference>
<evidence type="ECO:0000256" key="5">
    <source>
        <dbReference type="ARBA" id="ARBA00022692"/>
    </source>
</evidence>
<evidence type="ECO:0000313" key="16">
    <source>
        <dbReference type="Proteomes" id="UP000738431"/>
    </source>
</evidence>
<evidence type="ECO:0000256" key="12">
    <source>
        <dbReference type="SAM" id="MobiDB-lite"/>
    </source>
</evidence>
<gene>
    <name evidence="15" type="primary">rseP</name>
    <name evidence="15" type="ORF">K1X11_021445</name>
</gene>
<dbReference type="EMBL" id="CP139781">
    <property type="protein sequence ID" value="WRQ87386.1"/>
    <property type="molecule type" value="Genomic_DNA"/>
</dbReference>
<evidence type="ECO:0000256" key="10">
    <source>
        <dbReference type="ARBA" id="ARBA00023136"/>
    </source>
</evidence>
<comment type="cofactor">
    <cofactor evidence="1 11">
        <name>Zn(2+)</name>
        <dbReference type="ChEBI" id="CHEBI:29105"/>
    </cofactor>
</comment>
<comment type="similarity">
    <text evidence="3 11">Belongs to the peptidase M50B family.</text>
</comment>
<dbReference type="Pfam" id="PF17820">
    <property type="entry name" value="PDZ_6"/>
    <property type="match status" value="2"/>
</dbReference>
<dbReference type="PANTHER" id="PTHR42837:SF2">
    <property type="entry name" value="MEMBRANE METALLOPROTEASE ARASP2, CHLOROPLASTIC-RELATED"/>
    <property type="match status" value="1"/>
</dbReference>
<evidence type="ECO:0000256" key="9">
    <source>
        <dbReference type="ARBA" id="ARBA00023049"/>
    </source>
</evidence>
<keyword evidence="8 11" id="KW-1133">Transmembrane helix</keyword>
<feature type="transmembrane region" description="Helical" evidence="11">
    <location>
        <begin position="385"/>
        <end position="408"/>
    </location>
</feature>
<dbReference type="InterPro" id="IPR004387">
    <property type="entry name" value="Pept_M50_Zn"/>
</dbReference>
<proteinExistence type="inferred from homology"/>
<evidence type="ECO:0000256" key="8">
    <source>
        <dbReference type="ARBA" id="ARBA00022989"/>
    </source>
</evidence>
<feature type="domain" description="PDZ" evidence="14">
    <location>
        <begin position="159"/>
        <end position="192"/>
    </location>
</feature>
<dbReference type="PANTHER" id="PTHR42837">
    <property type="entry name" value="REGULATOR OF SIGMA-E PROTEASE RSEP"/>
    <property type="match status" value="1"/>
</dbReference>
<sequence length="487" mass="53531">MPADLLNALFSNIWAVFLIVLFFGGSIFVHELGHFLAARRRGVKVARFSIGFGPRMFGWTGKDGVEYRVSWLPLGGYVLLPQLADMAAIEGESDIDTESLPPVSYSTRIIVFAAGAVFNLIFAFALASIIWLVGQPTTSDQATTQIGYVVAEMTNAKEEVVPSPASEAGLQVGDTITAIDGVRIDDWQELLQTLVTSAGRTEDGRRYNVFTIERDGQTQDITIYPQIAGDDEVRKVGIMAAYEPIVRGVNADSIAASIGLKDGDRILRLDDTRILNIQTYADHLAAHQDREVAIHILRADQPLTLTLPPQPDAEQPADLGVVGFTTDSKLVYPTPVEQFSNHVHMTFRTLGSLINPQSDIGISKLSGPVGIVRVFHLAAQADIRLVLWFTILVNINLAIFNLLPIPVLDGGHMLFATINKLRGRNLPENFVMTTQSVFMILLFSMILYVSFFDVGRWRRDAAREAAAREAMQEQQQQAAEPAESPTP</sequence>
<evidence type="ECO:0000256" key="2">
    <source>
        <dbReference type="ARBA" id="ARBA00004141"/>
    </source>
</evidence>
<keyword evidence="10 11" id="KW-0472">Membrane</keyword>
<organism evidence="15 16">
    <name type="scientific">Actomonas aquatica</name>
    <dbReference type="NCBI Taxonomy" id="2866162"/>
    <lineage>
        <taxon>Bacteria</taxon>
        <taxon>Pseudomonadati</taxon>
        <taxon>Verrucomicrobiota</taxon>
        <taxon>Opitutia</taxon>
        <taxon>Opitutales</taxon>
        <taxon>Opitutaceae</taxon>
        <taxon>Actomonas</taxon>
    </lineage>
</organism>
<evidence type="ECO:0000256" key="6">
    <source>
        <dbReference type="ARBA" id="ARBA00022801"/>
    </source>
</evidence>
<dbReference type="RefSeq" id="WP_221030449.1">
    <property type="nucleotide sequence ID" value="NZ_CP139781.1"/>
</dbReference>
<reference evidence="15 16" key="1">
    <citation type="submission" date="2021-08" db="EMBL/GenBank/DDBJ databases">
        <authorList>
            <person name="Zhang D."/>
            <person name="Zhang A."/>
            <person name="Wang L."/>
        </authorList>
    </citation>
    <scope>NUCLEOTIDE SEQUENCE [LARGE SCALE GENOMIC DNA]</scope>
    <source>
        <strain evidence="15 16">WL0086</strain>
    </source>
</reference>
<feature type="transmembrane region" description="Helical" evidence="11">
    <location>
        <begin position="109"/>
        <end position="133"/>
    </location>
</feature>
<evidence type="ECO:0000256" key="3">
    <source>
        <dbReference type="ARBA" id="ARBA00007931"/>
    </source>
</evidence>
<keyword evidence="16" id="KW-1185">Reference proteome</keyword>
<feature type="compositionally biased region" description="Low complexity" evidence="12">
    <location>
        <begin position="472"/>
        <end position="487"/>
    </location>
</feature>
<dbReference type="InterPro" id="IPR041489">
    <property type="entry name" value="PDZ_6"/>
</dbReference>
<evidence type="ECO:0000259" key="13">
    <source>
        <dbReference type="Pfam" id="PF02163"/>
    </source>
</evidence>
<feature type="transmembrane region" description="Helical" evidence="11">
    <location>
        <begin position="12"/>
        <end position="37"/>
    </location>
</feature>
<dbReference type="Proteomes" id="UP000738431">
    <property type="component" value="Chromosome"/>
</dbReference>
<keyword evidence="7 11" id="KW-0862">Zinc</keyword>
<keyword evidence="11" id="KW-0479">Metal-binding</keyword>
<dbReference type="EC" id="3.4.24.-" evidence="11"/>
<comment type="subcellular location">
    <subcellularLocation>
        <location evidence="2">Membrane</location>
        <topology evidence="2">Multi-pass membrane protein</topology>
    </subcellularLocation>
</comment>
<feature type="transmembrane region" description="Helical" evidence="11">
    <location>
        <begin position="429"/>
        <end position="451"/>
    </location>
</feature>
<evidence type="ECO:0000259" key="14">
    <source>
        <dbReference type="Pfam" id="PF17820"/>
    </source>
</evidence>
<evidence type="ECO:0000313" key="15">
    <source>
        <dbReference type="EMBL" id="WRQ87386.1"/>
    </source>
</evidence>
<evidence type="ECO:0000256" key="11">
    <source>
        <dbReference type="RuleBase" id="RU362031"/>
    </source>
</evidence>
<dbReference type="Gene3D" id="2.30.42.10">
    <property type="match status" value="2"/>
</dbReference>
<feature type="domain" description="Peptidase M50" evidence="13">
    <location>
        <begin position="20"/>
        <end position="444"/>
    </location>
</feature>
<dbReference type="InterPro" id="IPR036034">
    <property type="entry name" value="PDZ_sf"/>
</dbReference>